<keyword evidence="1" id="KW-0732">Signal</keyword>
<evidence type="ECO:0000256" key="1">
    <source>
        <dbReference type="SAM" id="SignalP"/>
    </source>
</evidence>
<feature type="signal peptide" evidence="1">
    <location>
        <begin position="1"/>
        <end position="21"/>
    </location>
</feature>
<name>A0A518ERD3_9BACT</name>
<dbReference type="AlphaFoldDB" id="A0A518ERD3"/>
<protein>
    <submittedName>
        <fullName evidence="2">Uncharacterized protein</fullName>
    </submittedName>
</protein>
<dbReference type="Proteomes" id="UP000320390">
    <property type="component" value="Chromosome"/>
</dbReference>
<sequence length="576" mass="59622" precursor="true">MNGLAALALVSVPLSAAPALAQYGPTWSDAELLPGVRTVLHYGVHALDDGGAMTFVGEAPPTAGGFPDELVVTRYDRDGGIEWRAREPITPFIPFPGFGPAEPTLDVRGDGTSAFAVSSGDDLQVLVFGPDGAVRWRTILQATRTAYYLTAVRPFVDAGGEVVLATRESRAFFDWTTDAELMAIERFDASGASVYRVESLGRQLEAFMGTPSGDALIVSNDSASPFAPWFREIRRYDRAGNVVSMANQAGDSQLLNAMYDPRTDGVLFVTQGAAAGGGTSLEVEVYSATGSPLATGAFGTSSFGTLGSAIDVASGIAYFGGIDGTFGEVVGYDLGANEVVSALFSGANAVTVIGLRPGGGLVTLESRSTGAHVAAVSATGVRLSSTSIAPLDQAPELTQAYAAGADGRFWFAEARSRVLGSGVPSSRHVDQWVEGVAGTEYCSSPANSTGSPGHLVARGSDVATENRITLAADSLPPFQLALFLGSQTQGLTPGVGGGQGTLCLGGAIGRYVAPGQARPIEPDGRTSLEIDLTEIPTPTGFIALAAGQTWNFQLWHRDANPSGTSNLTNGVQVMLQ</sequence>
<organism evidence="2 3">
    <name type="scientific">Saltatorellus ferox</name>
    <dbReference type="NCBI Taxonomy" id="2528018"/>
    <lineage>
        <taxon>Bacteria</taxon>
        <taxon>Pseudomonadati</taxon>
        <taxon>Planctomycetota</taxon>
        <taxon>Planctomycetia</taxon>
        <taxon>Planctomycetia incertae sedis</taxon>
        <taxon>Saltatorellus</taxon>
    </lineage>
</organism>
<dbReference type="RefSeq" id="WP_145197018.1">
    <property type="nucleotide sequence ID" value="NZ_CP036434.1"/>
</dbReference>
<evidence type="ECO:0000313" key="3">
    <source>
        <dbReference type="Proteomes" id="UP000320390"/>
    </source>
</evidence>
<evidence type="ECO:0000313" key="2">
    <source>
        <dbReference type="EMBL" id="QDV06650.1"/>
    </source>
</evidence>
<accession>A0A518ERD3</accession>
<feature type="chain" id="PRO_5022126196" evidence="1">
    <location>
        <begin position="22"/>
        <end position="576"/>
    </location>
</feature>
<dbReference type="OrthoDB" id="324838at2"/>
<reference evidence="2 3" key="1">
    <citation type="submission" date="2019-02" db="EMBL/GenBank/DDBJ databases">
        <title>Deep-cultivation of Planctomycetes and their phenomic and genomic characterization uncovers novel biology.</title>
        <authorList>
            <person name="Wiegand S."/>
            <person name="Jogler M."/>
            <person name="Boedeker C."/>
            <person name="Pinto D."/>
            <person name="Vollmers J."/>
            <person name="Rivas-Marin E."/>
            <person name="Kohn T."/>
            <person name="Peeters S.H."/>
            <person name="Heuer A."/>
            <person name="Rast P."/>
            <person name="Oberbeckmann S."/>
            <person name="Bunk B."/>
            <person name="Jeske O."/>
            <person name="Meyerdierks A."/>
            <person name="Storesund J.E."/>
            <person name="Kallscheuer N."/>
            <person name="Luecker S."/>
            <person name="Lage O.M."/>
            <person name="Pohl T."/>
            <person name="Merkel B.J."/>
            <person name="Hornburger P."/>
            <person name="Mueller R.-W."/>
            <person name="Bruemmer F."/>
            <person name="Labrenz M."/>
            <person name="Spormann A.M."/>
            <person name="Op den Camp H."/>
            <person name="Overmann J."/>
            <person name="Amann R."/>
            <person name="Jetten M.S.M."/>
            <person name="Mascher T."/>
            <person name="Medema M.H."/>
            <person name="Devos D.P."/>
            <person name="Kaster A.-K."/>
            <person name="Ovreas L."/>
            <person name="Rohde M."/>
            <person name="Galperin M.Y."/>
            <person name="Jogler C."/>
        </authorList>
    </citation>
    <scope>NUCLEOTIDE SEQUENCE [LARGE SCALE GENOMIC DNA]</scope>
    <source>
        <strain evidence="2 3">Poly30</strain>
    </source>
</reference>
<gene>
    <name evidence="2" type="ORF">Poly30_21650</name>
</gene>
<proteinExistence type="predicted"/>
<keyword evidence="3" id="KW-1185">Reference proteome</keyword>
<dbReference type="SUPFAM" id="SSF101898">
    <property type="entry name" value="NHL repeat"/>
    <property type="match status" value="1"/>
</dbReference>
<dbReference type="EMBL" id="CP036434">
    <property type="protein sequence ID" value="QDV06650.1"/>
    <property type="molecule type" value="Genomic_DNA"/>
</dbReference>